<keyword evidence="2" id="KW-0472">Membrane</keyword>
<dbReference type="HOGENOM" id="CLU_066177_1_0_11"/>
<keyword evidence="2" id="KW-1133">Transmembrane helix</keyword>
<dbReference type="OrthoDB" id="4427569at2"/>
<comment type="caution">
    <text evidence="3">The sequence shown here is derived from an EMBL/GenBank/DDBJ whole genome shotgun (WGS) entry which is preliminary data.</text>
</comment>
<dbReference type="Proteomes" id="UP000004208">
    <property type="component" value="Unassembled WGS sequence"/>
</dbReference>
<accession>D7WB50</accession>
<dbReference type="AlphaFoldDB" id="D7WB50"/>
<feature type="region of interest" description="Disordered" evidence="1">
    <location>
        <begin position="1"/>
        <end position="24"/>
    </location>
</feature>
<evidence type="ECO:0000313" key="3">
    <source>
        <dbReference type="EMBL" id="EFK55081.1"/>
    </source>
</evidence>
<evidence type="ECO:0000313" key="4">
    <source>
        <dbReference type="Proteomes" id="UP000004208"/>
    </source>
</evidence>
<organism evidence="3 4">
    <name type="scientific">Corynebacterium genitalium ATCC 33030</name>
    <dbReference type="NCBI Taxonomy" id="585529"/>
    <lineage>
        <taxon>Bacteria</taxon>
        <taxon>Bacillati</taxon>
        <taxon>Actinomycetota</taxon>
        <taxon>Actinomycetes</taxon>
        <taxon>Mycobacteriales</taxon>
        <taxon>Corynebacteriaceae</taxon>
        <taxon>Corynebacterium</taxon>
    </lineage>
</organism>
<dbReference type="STRING" id="585529.HMPREF0291_10339"/>
<keyword evidence="4" id="KW-1185">Reference proteome</keyword>
<proteinExistence type="predicted"/>
<keyword evidence="2" id="KW-0812">Transmembrane</keyword>
<evidence type="ECO:0000256" key="1">
    <source>
        <dbReference type="SAM" id="MobiDB-lite"/>
    </source>
</evidence>
<feature type="transmembrane region" description="Helical" evidence="2">
    <location>
        <begin position="124"/>
        <end position="143"/>
    </location>
</feature>
<feature type="transmembrane region" description="Helical" evidence="2">
    <location>
        <begin position="155"/>
        <end position="176"/>
    </location>
</feature>
<dbReference type="RefSeq" id="WP_005286968.1">
    <property type="nucleotide sequence ID" value="NZ_CM000961.1"/>
</dbReference>
<evidence type="ECO:0000256" key="2">
    <source>
        <dbReference type="SAM" id="Phobius"/>
    </source>
</evidence>
<dbReference type="eggNOG" id="ENOG5031IPG">
    <property type="taxonomic scope" value="Bacteria"/>
</dbReference>
<protein>
    <submittedName>
        <fullName evidence="3">Uncharacterized protein</fullName>
    </submittedName>
</protein>
<feature type="compositionally biased region" description="Pro residues" evidence="1">
    <location>
        <begin position="1"/>
        <end position="18"/>
    </location>
</feature>
<name>D7WB50_9CORY</name>
<feature type="transmembrane region" description="Helical" evidence="2">
    <location>
        <begin position="85"/>
        <end position="112"/>
    </location>
</feature>
<feature type="transmembrane region" description="Helical" evidence="2">
    <location>
        <begin position="33"/>
        <end position="58"/>
    </location>
</feature>
<dbReference type="EMBL" id="ACLJ02000001">
    <property type="protein sequence ID" value="EFK55081.1"/>
    <property type="molecule type" value="Genomic_DNA"/>
</dbReference>
<sequence length="198" mass="21219">MTHPTPPAPQQPAQPAPPAQDARPDQRPEAVRYLLVTWVVMIGAELLHQLFSIAMPLLDPSALFESAREASKGMPQEVSEGQVKLVAYTSISIMALLSLLIVALLALALRAVAAQKKWANSARTLLMVFSVFFALRMLTVFLINPAGMDVPTAVIGADGVLQIAAGVAAICALIFANQDDVKKWTAKDATDHNDVSTH</sequence>
<reference evidence="3" key="1">
    <citation type="submission" date="2010-06" db="EMBL/GenBank/DDBJ databases">
        <authorList>
            <person name="Muzny D."/>
            <person name="Qin X."/>
            <person name="Buhay C."/>
            <person name="Dugan-Rocha S."/>
            <person name="Ding Y."/>
            <person name="Chen G."/>
            <person name="Hawes A."/>
            <person name="Holder M."/>
            <person name="Jhangiani S."/>
            <person name="Johnson A."/>
            <person name="Khan Z."/>
            <person name="Li Z."/>
            <person name="Liu W."/>
            <person name="Liu X."/>
            <person name="Perez L."/>
            <person name="Shen H."/>
            <person name="Wang Q."/>
            <person name="Watt J."/>
            <person name="Xi L."/>
            <person name="Xin Y."/>
            <person name="Zhou J."/>
            <person name="Deng J."/>
            <person name="Jiang H."/>
            <person name="Liu Y."/>
            <person name="Qu J."/>
            <person name="Song X.-Z."/>
            <person name="Zhang L."/>
            <person name="Villasana D."/>
            <person name="Johnson A."/>
            <person name="Liu J."/>
            <person name="Liyanage D."/>
            <person name="Lorensuhewa L."/>
            <person name="Robinson T."/>
            <person name="Song A."/>
            <person name="Song B.-B."/>
            <person name="Dinh H."/>
            <person name="Thornton R."/>
            <person name="Coyle M."/>
            <person name="Francisco L."/>
            <person name="Jackson L."/>
            <person name="Javaid M."/>
            <person name="Korchina V."/>
            <person name="Kovar C."/>
            <person name="Mata R."/>
            <person name="Mathew T."/>
            <person name="Ngo R."/>
            <person name="Nguyen L."/>
            <person name="Nguyen N."/>
            <person name="Okwuonu G."/>
            <person name="Ongeri F."/>
            <person name="Pham C."/>
            <person name="Simmons D."/>
            <person name="Wilczek-Boney K."/>
            <person name="Hale W."/>
            <person name="Jakkamsetti A."/>
            <person name="Pham P."/>
            <person name="Ruth R."/>
            <person name="San Lucas F."/>
            <person name="Warren J."/>
            <person name="Zhang J."/>
            <person name="Zhao Z."/>
            <person name="Zhou C."/>
            <person name="Zhu D."/>
            <person name="Lee S."/>
            <person name="Bess C."/>
            <person name="Blankenburg K."/>
            <person name="Forbes L."/>
            <person name="Fu Q."/>
            <person name="Gubbala S."/>
            <person name="Hirani K."/>
            <person name="Jayaseelan J.C."/>
            <person name="Lara F."/>
            <person name="Munidasa M."/>
            <person name="Palculict T."/>
            <person name="Patil S."/>
            <person name="Pu L.-L."/>
            <person name="Saada N."/>
            <person name="Tang L."/>
            <person name="Weissenberger G."/>
            <person name="Zhu Y."/>
            <person name="Hemphill L."/>
            <person name="Shang Y."/>
            <person name="Youmans B."/>
            <person name="Ayvaz T."/>
            <person name="Ross M."/>
            <person name="Santibanez J."/>
            <person name="Aqrawi P."/>
            <person name="Gross S."/>
            <person name="Joshi V."/>
            <person name="Fowler G."/>
            <person name="Nazareth L."/>
            <person name="Reid J."/>
            <person name="Worley K."/>
            <person name="Petrosino J."/>
            <person name="Highlander S."/>
            <person name="Gibbs R."/>
        </authorList>
    </citation>
    <scope>NUCLEOTIDE SEQUENCE [LARGE SCALE GENOMIC DNA]</scope>
    <source>
        <strain evidence="3">ATCC 33030</strain>
    </source>
</reference>
<gene>
    <name evidence="3" type="ORF">HMPREF0291_10339</name>
</gene>